<dbReference type="GO" id="GO:0016051">
    <property type="term" value="P:carbohydrate biosynthetic process"/>
    <property type="evidence" value="ECO:0007669"/>
    <property type="project" value="InterPro"/>
</dbReference>
<dbReference type="Pfam" id="PF03567">
    <property type="entry name" value="Sulfotransfer_2"/>
    <property type="match status" value="1"/>
</dbReference>
<dbReference type="InterPro" id="IPR027417">
    <property type="entry name" value="P-loop_NTPase"/>
</dbReference>
<keyword evidence="2" id="KW-0808">Transferase</keyword>
<evidence type="ECO:0000256" key="3">
    <source>
        <dbReference type="ARBA" id="ARBA00022692"/>
    </source>
</evidence>
<gene>
    <name evidence="8" type="ORF">DRV85_11535</name>
</gene>
<keyword evidence="3" id="KW-0812">Transmembrane</keyword>
<keyword evidence="9" id="KW-1185">Reference proteome</keyword>
<evidence type="ECO:0008006" key="10">
    <source>
        <dbReference type="Google" id="ProtNLM"/>
    </source>
</evidence>
<keyword evidence="7" id="KW-0325">Glycoprotein</keyword>
<comment type="subcellular location">
    <subcellularLocation>
        <location evidence="1">Golgi apparatus membrane</location>
        <topology evidence="1">Single-pass type II membrane protein</topology>
    </subcellularLocation>
</comment>
<dbReference type="PANTHER" id="PTHR12137:SF54">
    <property type="entry name" value="CARBOHYDRATE SULFOTRANSFERASE"/>
    <property type="match status" value="1"/>
</dbReference>
<protein>
    <recommendedName>
        <fullName evidence="10">Sulfotransferase family protein</fullName>
    </recommendedName>
</protein>
<evidence type="ECO:0000256" key="7">
    <source>
        <dbReference type="ARBA" id="ARBA00023180"/>
    </source>
</evidence>
<accession>A0A365U789</accession>
<evidence type="ECO:0000313" key="8">
    <source>
        <dbReference type="EMBL" id="RBI84585.1"/>
    </source>
</evidence>
<evidence type="ECO:0000256" key="1">
    <source>
        <dbReference type="ARBA" id="ARBA00004323"/>
    </source>
</evidence>
<evidence type="ECO:0000256" key="5">
    <source>
        <dbReference type="ARBA" id="ARBA00023034"/>
    </source>
</evidence>
<keyword evidence="4" id="KW-1133">Transmembrane helix</keyword>
<evidence type="ECO:0000256" key="6">
    <source>
        <dbReference type="ARBA" id="ARBA00023136"/>
    </source>
</evidence>
<dbReference type="InterPro" id="IPR005331">
    <property type="entry name" value="Sulfotransferase"/>
</dbReference>
<dbReference type="GO" id="GO:0008146">
    <property type="term" value="F:sulfotransferase activity"/>
    <property type="evidence" value="ECO:0007669"/>
    <property type="project" value="InterPro"/>
</dbReference>
<dbReference type="InterPro" id="IPR018011">
    <property type="entry name" value="Carb_sulfotrans_8-10"/>
</dbReference>
<dbReference type="SUPFAM" id="SSF52540">
    <property type="entry name" value="P-loop containing nucleoside triphosphate hydrolases"/>
    <property type="match status" value="1"/>
</dbReference>
<evidence type="ECO:0000313" key="9">
    <source>
        <dbReference type="Proteomes" id="UP000253370"/>
    </source>
</evidence>
<evidence type="ECO:0000256" key="4">
    <source>
        <dbReference type="ARBA" id="ARBA00022989"/>
    </source>
</evidence>
<dbReference type="GO" id="GO:0016020">
    <property type="term" value="C:membrane"/>
    <property type="evidence" value="ECO:0007669"/>
    <property type="project" value="InterPro"/>
</dbReference>
<dbReference type="Proteomes" id="UP000253370">
    <property type="component" value="Unassembled WGS sequence"/>
</dbReference>
<evidence type="ECO:0000256" key="2">
    <source>
        <dbReference type="ARBA" id="ARBA00022679"/>
    </source>
</evidence>
<dbReference type="AlphaFoldDB" id="A0A365U789"/>
<name>A0A365U789_9RHOB</name>
<dbReference type="EMBL" id="QNTQ01000010">
    <property type="protein sequence ID" value="RBI84585.1"/>
    <property type="molecule type" value="Genomic_DNA"/>
</dbReference>
<organism evidence="8 9">
    <name type="scientific">Rhodosalinus halophilus</name>
    <dbReference type="NCBI Taxonomy" id="2259333"/>
    <lineage>
        <taxon>Bacteria</taxon>
        <taxon>Pseudomonadati</taxon>
        <taxon>Pseudomonadota</taxon>
        <taxon>Alphaproteobacteria</taxon>
        <taxon>Rhodobacterales</taxon>
        <taxon>Paracoccaceae</taxon>
        <taxon>Rhodosalinus</taxon>
    </lineage>
</organism>
<sequence>MPATCRSARSQPFAGEGWAVGWRGYIDRRHGAVFFWSQKAACTTLFELLADNMRERPAAKRYFHSHSTPGHRCRRVIEQEGLLAVILARHPASRAVSAYINKFCLYRGQRLETRAALEPFAQDLHDRFVTWSGGTPSEEDANVLTFEQFLETVARMQAEKKKPWLPINGHWETQVPPGLGDTGFRYDEIVHVERLEEELSALAGRMGMKWRSRTLNRSPVAKAPHQGYLGDIPARDVASHAFGHGNFLSDATLARIAEIYAPDYDMFGYPLAPEA</sequence>
<comment type="caution">
    <text evidence="8">The sequence shown here is derived from an EMBL/GenBank/DDBJ whole genome shotgun (WGS) entry which is preliminary data.</text>
</comment>
<reference evidence="8 9" key="1">
    <citation type="submission" date="2018-07" db="EMBL/GenBank/DDBJ databases">
        <title>Rhodosalinus sp. strain E84T genomic sequence and assembly.</title>
        <authorList>
            <person name="Liu Z.-W."/>
            <person name="Lu D.-C."/>
        </authorList>
    </citation>
    <scope>NUCLEOTIDE SEQUENCE [LARGE SCALE GENOMIC DNA]</scope>
    <source>
        <strain evidence="8 9">E84</strain>
    </source>
</reference>
<keyword evidence="6" id="KW-0472">Membrane</keyword>
<dbReference type="PANTHER" id="PTHR12137">
    <property type="entry name" value="CARBOHYDRATE SULFOTRANSFERASE"/>
    <property type="match status" value="1"/>
</dbReference>
<keyword evidence="5" id="KW-0333">Golgi apparatus</keyword>
<proteinExistence type="predicted"/>